<evidence type="ECO:0000313" key="4">
    <source>
        <dbReference type="Proteomes" id="UP001485459"/>
    </source>
</evidence>
<gene>
    <name evidence="3" type="ORF">WJU16_17540</name>
</gene>
<dbReference type="PROSITE" id="PS51688">
    <property type="entry name" value="ICA"/>
    <property type="match status" value="1"/>
</dbReference>
<sequence>MAERSKAHLRQEFRDGERPTGKDFEDLIDSFVSKVDDQVTVDAVTHNLNVPGGINLADTAQGKAGTLRFNGGQVQVHDGAAWGAVSGDSGAFQPIGNSTNVGYSLGNVGINIGNNTPLARLDVRFNTVAPTAIDMARFGNAAAANGGAGFTDSAVFGHATHVAQLNNYALRQNPAGDVSINTAAGQPMSFTQGRLANRMTIHGPTGVVLINTNAPIAGSTTDGTVNSHWLQVAGNACKTAGGASWQLLSDYRAKQDIRDFEDGLEKLMKVRPVRYRYNGKYNTSSDQEEFGVIGQEIREIFPFMTSTGKVIDEKTGMEEEVLMYNSSPLLYVMVNAVQELANRVQDLEKRLAALEGKK</sequence>
<proteinExistence type="predicted"/>
<feature type="domain" description="Peptidase S74" evidence="2">
    <location>
        <begin position="249"/>
        <end position="351"/>
    </location>
</feature>
<dbReference type="Pfam" id="PF13884">
    <property type="entry name" value="Peptidase_S74"/>
    <property type="match status" value="1"/>
</dbReference>
<dbReference type="RefSeq" id="WP_341834752.1">
    <property type="nucleotide sequence ID" value="NZ_CP149822.1"/>
</dbReference>
<dbReference type="Proteomes" id="UP001485459">
    <property type="component" value="Chromosome"/>
</dbReference>
<name>A0ABZ2YLJ2_9BACT</name>
<feature type="region of interest" description="Disordered" evidence="1">
    <location>
        <begin position="1"/>
        <end position="21"/>
    </location>
</feature>
<protein>
    <submittedName>
        <fullName evidence="3">Tail fiber domain-containing protein</fullName>
    </submittedName>
</protein>
<dbReference type="InterPro" id="IPR030392">
    <property type="entry name" value="S74_ICA"/>
</dbReference>
<reference evidence="4" key="1">
    <citation type="submission" date="2024-03" db="EMBL/GenBank/DDBJ databases">
        <title>Chitinophaga horti sp. nov., isolated from garden soil.</title>
        <authorList>
            <person name="Lee D.S."/>
            <person name="Han D.M."/>
            <person name="Baek J.H."/>
            <person name="Choi D.G."/>
            <person name="Jeon J.H."/>
            <person name="Jeon C.O."/>
        </authorList>
    </citation>
    <scope>NUCLEOTIDE SEQUENCE [LARGE SCALE GENOMIC DNA]</scope>
    <source>
        <strain evidence="4">GPA1</strain>
    </source>
</reference>
<evidence type="ECO:0000259" key="2">
    <source>
        <dbReference type="PROSITE" id="PS51688"/>
    </source>
</evidence>
<keyword evidence="4" id="KW-1185">Reference proteome</keyword>
<dbReference type="EMBL" id="CP149822">
    <property type="protein sequence ID" value="WZN39784.1"/>
    <property type="molecule type" value="Genomic_DNA"/>
</dbReference>
<accession>A0ABZ2YLJ2</accession>
<evidence type="ECO:0000256" key="1">
    <source>
        <dbReference type="SAM" id="MobiDB-lite"/>
    </source>
</evidence>
<organism evidence="3 4">
    <name type="scientific">Chitinophaga pollutisoli</name>
    <dbReference type="NCBI Taxonomy" id="3133966"/>
    <lineage>
        <taxon>Bacteria</taxon>
        <taxon>Pseudomonadati</taxon>
        <taxon>Bacteroidota</taxon>
        <taxon>Chitinophagia</taxon>
        <taxon>Chitinophagales</taxon>
        <taxon>Chitinophagaceae</taxon>
        <taxon>Chitinophaga</taxon>
    </lineage>
</organism>
<evidence type="ECO:0000313" key="3">
    <source>
        <dbReference type="EMBL" id="WZN39784.1"/>
    </source>
</evidence>